<proteinExistence type="predicted"/>
<feature type="region of interest" description="Disordered" evidence="1">
    <location>
        <begin position="173"/>
        <end position="194"/>
    </location>
</feature>
<feature type="transmembrane region" description="Helical" evidence="2">
    <location>
        <begin position="206"/>
        <end position="227"/>
    </location>
</feature>
<evidence type="ECO:0000313" key="3">
    <source>
        <dbReference type="EMBL" id="KAF2833988.1"/>
    </source>
</evidence>
<dbReference type="OrthoDB" id="5429716at2759"/>
<evidence type="ECO:0000313" key="4">
    <source>
        <dbReference type="Proteomes" id="UP000799424"/>
    </source>
</evidence>
<feature type="compositionally biased region" description="Low complexity" evidence="1">
    <location>
        <begin position="182"/>
        <end position="194"/>
    </location>
</feature>
<keyword evidence="4" id="KW-1185">Reference proteome</keyword>
<reference evidence="3" key="1">
    <citation type="journal article" date="2020" name="Stud. Mycol.">
        <title>101 Dothideomycetes genomes: a test case for predicting lifestyles and emergence of pathogens.</title>
        <authorList>
            <person name="Haridas S."/>
            <person name="Albert R."/>
            <person name="Binder M."/>
            <person name="Bloem J."/>
            <person name="Labutti K."/>
            <person name="Salamov A."/>
            <person name="Andreopoulos B."/>
            <person name="Baker S."/>
            <person name="Barry K."/>
            <person name="Bills G."/>
            <person name="Bluhm B."/>
            <person name="Cannon C."/>
            <person name="Castanera R."/>
            <person name="Culley D."/>
            <person name="Daum C."/>
            <person name="Ezra D."/>
            <person name="Gonzalez J."/>
            <person name="Henrissat B."/>
            <person name="Kuo A."/>
            <person name="Liang C."/>
            <person name="Lipzen A."/>
            <person name="Lutzoni F."/>
            <person name="Magnuson J."/>
            <person name="Mondo S."/>
            <person name="Nolan M."/>
            <person name="Ohm R."/>
            <person name="Pangilinan J."/>
            <person name="Park H.-J."/>
            <person name="Ramirez L."/>
            <person name="Alfaro M."/>
            <person name="Sun H."/>
            <person name="Tritt A."/>
            <person name="Yoshinaga Y."/>
            <person name="Zwiers L.-H."/>
            <person name="Turgeon B."/>
            <person name="Goodwin S."/>
            <person name="Spatafora J."/>
            <person name="Crous P."/>
            <person name="Grigoriev I."/>
        </authorList>
    </citation>
    <scope>NUCLEOTIDE SEQUENCE</scope>
    <source>
        <strain evidence="3">CBS 113818</strain>
    </source>
</reference>
<gene>
    <name evidence="3" type="ORF">CC86DRAFT_17873</name>
</gene>
<name>A0A6A7AN77_9PLEO</name>
<evidence type="ECO:0000256" key="2">
    <source>
        <dbReference type="SAM" id="Phobius"/>
    </source>
</evidence>
<dbReference type="EMBL" id="MU006216">
    <property type="protein sequence ID" value="KAF2833988.1"/>
    <property type="molecule type" value="Genomic_DNA"/>
</dbReference>
<protein>
    <submittedName>
        <fullName evidence="3">Uncharacterized protein</fullName>
    </submittedName>
</protein>
<keyword evidence="2" id="KW-1133">Transmembrane helix</keyword>
<keyword evidence="2" id="KW-0472">Membrane</keyword>
<evidence type="ECO:0000256" key="1">
    <source>
        <dbReference type="SAM" id="MobiDB-lite"/>
    </source>
</evidence>
<dbReference type="Proteomes" id="UP000799424">
    <property type="component" value="Unassembled WGS sequence"/>
</dbReference>
<dbReference type="AlphaFoldDB" id="A0A6A7AN77"/>
<accession>A0A6A7AN77</accession>
<feature type="region of interest" description="Disordered" evidence="1">
    <location>
        <begin position="243"/>
        <end position="269"/>
    </location>
</feature>
<feature type="compositionally biased region" description="Low complexity" evidence="1">
    <location>
        <begin position="247"/>
        <end position="260"/>
    </location>
</feature>
<keyword evidence="2" id="KW-0812">Transmembrane</keyword>
<organism evidence="3 4">
    <name type="scientific">Ophiobolus disseminans</name>
    <dbReference type="NCBI Taxonomy" id="1469910"/>
    <lineage>
        <taxon>Eukaryota</taxon>
        <taxon>Fungi</taxon>
        <taxon>Dikarya</taxon>
        <taxon>Ascomycota</taxon>
        <taxon>Pezizomycotina</taxon>
        <taxon>Dothideomycetes</taxon>
        <taxon>Pleosporomycetidae</taxon>
        <taxon>Pleosporales</taxon>
        <taxon>Pleosporineae</taxon>
        <taxon>Phaeosphaeriaceae</taxon>
        <taxon>Ophiobolus</taxon>
    </lineage>
</organism>
<sequence>MSLTTDTRSNWRTWSPAFQAAPPAACQTLRNYRNTVDWGYQCVFAQEDGDPIPFSINTACMPWVTPNVYPSSGAFYSPATACPSSWSAVSTATSGDQWASGETALTCCPSGFEGDGRGGCRVGSTGTFPVVQCGEADAEENENRIYTAGQWPATATPSITALHLRYRASDIGSASATGTSPSNTGGSENSNANGAGNGGLSTGAKAAIGTVIPLIFILSALAFLLLWRRRKQKKSVLALAARNMTDSKPSSAPASSHGSSYPPPAHEPKNMLSGAAIAPNGTTNVHETPEWNVEMDATDAERQALVSNRYERVSANSHGNGASELGGLARVPRKPIAPVEMDGTGVRAEVGDAYIPYRPGG</sequence>